<organism evidence="2 3">
    <name type="scientific">Pleurodeles waltl</name>
    <name type="common">Iberian ribbed newt</name>
    <dbReference type="NCBI Taxonomy" id="8319"/>
    <lineage>
        <taxon>Eukaryota</taxon>
        <taxon>Metazoa</taxon>
        <taxon>Chordata</taxon>
        <taxon>Craniata</taxon>
        <taxon>Vertebrata</taxon>
        <taxon>Euteleostomi</taxon>
        <taxon>Amphibia</taxon>
        <taxon>Batrachia</taxon>
        <taxon>Caudata</taxon>
        <taxon>Salamandroidea</taxon>
        <taxon>Salamandridae</taxon>
        <taxon>Pleurodelinae</taxon>
        <taxon>Pleurodeles</taxon>
    </lineage>
</organism>
<feature type="compositionally biased region" description="Basic and acidic residues" evidence="1">
    <location>
        <begin position="665"/>
        <end position="694"/>
    </location>
</feature>
<feature type="region of interest" description="Disordered" evidence="1">
    <location>
        <begin position="649"/>
        <end position="760"/>
    </location>
</feature>
<keyword evidence="3" id="KW-1185">Reference proteome</keyword>
<dbReference type="GO" id="GO:0003723">
    <property type="term" value="F:RNA binding"/>
    <property type="evidence" value="ECO:0007669"/>
    <property type="project" value="TreeGrafter"/>
</dbReference>
<feature type="region of interest" description="Disordered" evidence="1">
    <location>
        <begin position="420"/>
        <end position="461"/>
    </location>
</feature>
<dbReference type="InterPro" id="IPR052225">
    <property type="entry name" value="Ser/Arg_repetitive_matrix"/>
</dbReference>
<feature type="compositionally biased region" description="Basic residues" evidence="1">
    <location>
        <begin position="711"/>
        <end position="722"/>
    </location>
</feature>
<evidence type="ECO:0000313" key="3">
    <source>
        <dbReference type="Proteomes" id="UP001066276"/>
    </source>
</evidence>
<reference evidence="2" key="1">
    <citation type="journal article" date="2022" name="bioRxiv">
        <title>Sequencing and chromosome-scale assembly of the giantPleurodeles waltlgenome.</title>
        <authorList>
            <person name="Brown T."/>
            <person name="Elewa A."/>
            <person name="Iarovenko S."/>
            <person name="Subramanian E."/>
            <person name="Araus A.J."/>
            <person name="Petzold A."/>
            <person name="Susuki M."/>
            <person name="Suzuki K.-i.T."/>
            <person name="Hayashi T."/>
            <person name="Toyoda A."/>
            <person name="Oliveira C."/>
            <person name="Osipova E."/>
            <person name="Leigh N.D."/>
            <person name="Simon A."/>
            <person name="Yun M.H."/>
        </authorList>
    </citation>
    <scope>NUCLEOTIDE SEQUENCE</scope>
    <source>
        <strain evidence="2">20211129_DDA</strain>
        <tissue evidence="2">Liver</tissue>
    </source>
</reference>
<dbReference type="GO" id="GO:0005681">
    <property type="term" value="C:spliceosomal complex"/>
    <property type="evidence" value="ECO:0007669"/>
    <property type="project" value="TreeGrafter"/>
</dbReference>
<proteinExistence type="predicted"/>
<dbReference type="EMBL" id="JANPWB010000006">
    <property type="protein sequence ID" value="KAJ1176898.1"/>
    <property type="molecule type" value="Genomic_DNA"/>
</dbReference>
<protein>
    <submittedName>
        <fullName evidence="2">Uncharacterized protein</fullName>
    </submittedName>
</protein>
<evidence type="ECO:0000313" key="2">
    <source>
        <dbReference type="EMBL" id="KAJ1176898.1"/>
    </source>
</evidence>
<feature type="region of interest" description="Disordered" evidence="1">
    <location>
        <begin position="215"/>
        <end position="248"/>
    </location>
</feature>
<feature type="compositionally biased region" description="Basic and acidic residues" evidence="1">
    <location>
        <begin position="723"/>
        <end position="760"/>
    </location>
</feature>
<feature type="compositionally biased region" description="Basic and acidic residues" evidence="1">
    <location>
        <begin position="222"/>
        <end position="235"/>
    </location>
</feature>
<accession>A0AAV7TJU4</accession>
<feature type="region of interest" description="Disordered" evidence="1">
    <location>
        <begin position="560"/>
        <end position="582"/>
    </location>
</feature>
<sequence>MGRWLRREDKEQGLGVGGLFGRCHTQWAFCFCESVLDRHLYAREGVCFEELLGGVRLILIILFEFVTMEPSKVVMALKVLQDEGREDLIKEGVLEEAWVGLRRPKRRSAEGVSAAVAACSSPKSGKKFLRKSVEGRKVRHSPDLGSVTNTSLLSVSASRSRGRRGGYLPRRRGSSFVRRISSGGRSALTRPAVASAGRMVAQGTGAQVQVSARLQAQSPVERGAEQDSRKDEERTLAGSRKMAAPRKKFQSMPVISETVVGKPDVPVNAGSQLINEVVVIIDSEEELQEADRRIIDPVLGCTRVSHGSMKNRLIHWTPRLVSPMIHKVQSWEINNQDAFQLGEQVELVDDSGAVFKGIVCSEAGISGMLDKVYVGLDSRQLVNEGTSGCDTSHVSGEHGVQAIYRQSGRIVGDKSLPVKVRAPSKHRPEGRVRSGAVHPTSRDAEVSVAAQPSTSQSAGDDWAGLDEELLDYEEVEVPVMSKKRVVVADEEPLGVQGGHVPVHRQERTAGSLPRGEEGCVHGGGDISGKLSRANVSNVARGSKELQNKVDAAIQVSAVTETEGKKDVSGGNVDKSLEKDEAGVGVKSGAISSGDVTVKRTSDRLLSSDSGIFFFLRFIFRTDCRLDGPASWFKKVVCIWTLRFGKEEEEQGAEERRAKEKVKRKRSEEQKNRREKSQEEGKEEEEQKNSRERRAKEKVKKKRSRRTEERRAKKKVKKKRSRREKSQGEGKEEEERGAEVRRAKEKVKRSEEQKREEPRRR</sequence>
<name>A0AAV7TJU4_PLEWA</name>
<gene>
    <name evidence="2" type="ORF">NDU88_002165</name>
</gene>
<dbReference type="AlphaFoldDB" id="A0AAV7TJU4"/>
<dbReference type="Proteomes" id="UP001066276">
    <property type="component" value="Chromosome 3_2"/>
</dbReference>
<comment type="caution">
    <text evidence="2">The sequence shown here is derived from an EMBL/GenBank/DDBJ whole genome shotgun (WGS) entry which is preliminary data.</text>
</comment>
<evidence type="ECO:0000256" key="1">
    <source>
        <dbReference type="SAM" id="MobiDB-lite"/>
    </source>
</evidence>
<dbReference type="PANTHER" id="PTHR23148:SF0">
    <property type="entry name" value="SERINE_ARGININE REPETITIVE MATRIX PROTEIN 1"/>
    <property type="match status" value="1"/>
</dbReference>
<feature type="compositionally biased region" description="Basic residues" evidence="1">
    <location>
        <begin position="695"/>
        <end position="704"/>
    </location>
</feature>
<dbReference type="GO" id="GO:0048024">
    <property type="term" value="P:regulation of mRNA splicing, via spliceosome"/>
    <property type="evidence" value="ECO:0007669"/>
    <property type="project" value="TreeGrafter"/>
</dbReference>
<dbReference type="PANTHER" id="PTHR23148">
    <property type="entry name" value="SERINE/ARGININE REGULATED NUCLEAR MATRIX PROTEIN"/>
    <property type="match status" value="1"/>
</dbReference>